<sequence length="101" mass="11077">MAIDRGFEDCLPFQNRAPDLQNQAQAPESPVPYFSAVRSHRSCAKRIPRTRTPLAPRASRSKHSCVSPMHSRITDGVNRGNGSLQDTPGDARSPLLSPARL</sequence>
<keyword evidence="3" id="KW-1185">Reference proteome</keyword>
<accession>A0AAD7RGN2</accession>
<comment type="caution">
    <text evidence="2">The sequence shown here is derived from an EMBL/GenBank/DDBJ whole genome shotgun (WGS) entry which is preliminary data.</text>
</comment>
<dbReference type="AlphaFoldDB" id="A0AAD7RGN2"/>
<organism evidence="2 3">
    <name type="scientific">Aldrovandia affinis</name>
    <dbReference type="NCBI Taxonomy" id="143900"/>
    <lineage>
        <taxon>Eukaryota</taxon>
        <taxon>Metazoa</taxon>
        <taxon>Chordata</taxon>
        <taxon>Craniata</taxon>
        <taxon>Vertebrata</taxon>
        <taxon>Euteleostomi</taxon>
        <taxon>Actinopterygii</taxon>
        <taxon>Neopterygii</taxon>
        <taxon>Teleostei</taxon>
        <taxon>Notacanthiformes</taxon>
        <taxon>Halosauridae</taxon>
        <taxon>Aldrovandia</taxon>
    </lineage>
</organism>
<name>A0AAD7RGN2_9TELE</name>
<reference evidence="2" key="1">
    <citation type="journal article" date="2023" name="Science">
        <title>Genome structures resolve the early diversification of teleost fishes.</title>
        <authorList>
            <person name="Parey E."/>
            <person name="Louis A."/>
            <person name="Montfort J."/>
            <person name="Bouchez O."/>
            <person name="Roques C."/>
            <person name="Iampietro C."/>
            <person name="Lluch J."/>
            <person name="Castinel A."/>
            <person name="Donnadieu C."/>
            <person name="Desvignes T."/>
            <person name="Floi Bucao C."/>
            <person name="Jouanno E."/>
            <person name="Wen M."/>
            <person name="Mejri S."/>
            <person name="Dirks R."/>
            <person name="Jansen H."/>
            <person name="Henkel C."/>
            <person name="Chen W.J."/>
            <person name="Zahm M."/>
            <person name="Cabau C."/>
            <person name="Klopp C."/>
            <person name="Thompson A.W."/>
            <person name="Robinson-Rechavi M."/>
            <person name="Braasch I."/>
            <person name="Lecointre G."/>
            <person name="Bobe J."/>
            <person name="Postlethwait J.H."/>
            <person name="Berthelot C."/>
            <person name="Roest Crollius H."/>
            <person name="Guiguen Y."/>
        </authorList>
    </citation>
    <scope>NUCLEOTIDE SEQUENCE</scope>
    <source>
        <strain evidence="2">NC1722</strain>
    </source>
</reference>
<protein>
    <submittedName>
        <fullName evidence="2">Uncharacterized protein</fullName>
    </submittedName>
</protein>
<dbReference type="EMBL" id="JAINUG010000287">
    <property type="protein sequence ID" value="KAJ8383695.1"/>
    <property type="molecule type" value="Genomic_DNA"/>
</dbReference>
<evidence type="ECO:0000313" key="2">
    <source>
        <dbReference type="EMBL" id="KAJ8383695.1"/>
    </source>
</evidence>
<gene>
    <name evidence="2" type="ORF">AAFF_G00215370</name>
</gene>
<evidence type="ECO:0000256" key="1">
    <source>
        <dbReference type="SAM" id="MobiDB-lite"/>
    </source>
</evidence>
<feature type="region of interest" description="Disordered" evidence="1">
    <location>
        <begin position="49"/>
        <end position="101"/>
    </location>
</feature>
<evidence type="ECO:0000313" key="3">
    <source>
        <dbReference type="Proteomes" id="UP001221898"/>
    </source>
</evidence>
<proteinExistence type="predicted"/>
<dbReference type="Proteomes" id="UP001221898">
    <property type="component" value="Unassembled WGS sequence"/>
</dbReference>